<evidence type="ECO:0000256" key="2">
    <source>
        <dbReference type="ARBA" id="ARBA00008150"/>
    </source>
</evidence>
<dbReference type="InterPro" id="IPR033434">
    <property type="entry name" value="MucB/RseB_N"/>
</dbReference>
<gene>
    <name evidence="8" type="ORF">DU506_13060</name>
</gene>
<evidence type="ECO:0000313" key="8">
    <source>
        <dbReference type="EMBL" id="RCV89315.1"/>
    </source>
</evidence>
<feature type="domain" description="MucB/RseB C-terminal" evidence="7">
    <location>
        <begin position="216"/>
        <end position="315"/>
    </location>
</feature>
<evidence type="ECO:0000256" key="4">
    <source>
        <dbReference type="ARBA" id="ARBA00022764"/>
    </source>
</evidence>
<dbReference type="GO" id="GO:0045152">
    <property type="term" value="F:antisigma factor binding"/>
    <property type="evidence" value="ECO:0007669"/>
    <property type="project" value="TreeGrafter"/>
</dbReference>
<keyword evidence="4" id="KW-0574">Periplasm</keyword>
<evidence type="ECO:0000313" key="9">
    <source>
        <dbReference type="Proteomes" id="UP000253204"/>
    </source>
</evidence>
<keyword evidence="3 5" id="KW-0732">Signal</keyword>
<evidence type="ECO:0000256" key="5">
    <source>
        <dbReference type="SAM" id="SignalP"/>
    </source>
</evidence>
<evidence type="ECO:0000256" key="1">
    <source>
        <dbReference type="ARBA" id="ARBA00004418"/>
    </source>
</evidence>
<reference evidence="8 9" key="1">
    <citation type="submission" date="2018-07" db="EMBL/GenBank/DDBJ databases">
        <title>Halomonas rutogse sp. nov., isolated from Lake TangqianCo on Tibetan Plateau.</title>
        <authorList>
            <person name="Lu H."/>
            <person name="Xing P."/>
            <person name="Wu Q."/>
        </authorList>
    </citation>
    <scope>NUCLEOTIDE SEQUENCE [LARGE SCALE GENOMIC DNA]</scope>
    <source>
        <strain evidence="8 9">TQ8S</strain>
    </source>
</reference>
<dbReference type="RefSeq" id="WP_114487352.1">
    <property type="nucleotide sequence ID" value="NZ_CBCSHM010000031.1"/>
</dbReference>
<feature type="chain" id="PRO_5016605370" evidence="5">
    <location>
        <begin position="26"/>
        <end position="328"/>
    </location>
</feature>
<evidence type="ECO:0000256" key="3">
    <source>
        <dbReference type="ARBA" id="ARBA00022729"/>
    </source>
</evidence>
<feature type="domain" description="MucB/RseB N-terminal" evidence="6">
    <location>
        <begin position="46"/>
        <end position="201"/>
    </location>
</feature>
<dbReference type="OrthoDB" id="7067274at2"/>
<comment type="caution">
    <text evidence="8">The sequence shown here is derived from an EMBL/GenBank/DDBJ whole genome shotgun (WGS) entry which is preliminary data.</text>
</comment>
<evidence type="ECO:0000259" key="6">
    <source>
        <dbReference type="Pfam" id="PF03888"/>
    </source>
</evidence>
<dbReference type="Pfam" id="PF17188">
    <property type="entry name" value="MucB_RseB_C"/>
    <property type="match status" value="1"/>
</dbReference>
<dbReference type="InterPro" id="IPR033436">
    <property type="entry name" value="MucB/RseB_C"/>
</dbReference>
<comment type="similarity">
    <text evidence="2">Belongs to the RseB family.</text>
</comment>
<dbReference type="InterPro" id="IPR005588">
    <property type="entry name" value="MucB_RseB"/>
</dbReference>
<dbReference type="InterPro" id="IPR038484">
    <property type="entry name" value="MucB/RseB_C_sf"/>
</dbReference>
<dbReference type="Pfam" id="PF03888">
    <property type="entry name" value="MucB_RseB"/>
    <property type="match status" value="1"/>
</dbReference>
<proteinExistence type="inferred from homology"/>
<dbReference type="PANTHER" id="PTHR38782:SF1">
    <property type="entry name" value="SIGMA-E FACTOR REGULATORY PROTEIN RSEB"/>
    <property type="match status" value="1"/>
</dbReference>
<dbReference type="PIRSF" id="PIRSF005427">
    <property type="entry name" value="RseB"/>
    <property type="match status" value="1"/>
</dbReference>
<sequence length="328" mass="36984">MRTRLVRTVLAGIAAFVMVSQGVAAQEAEQEFDCETLREMEKATTEEQWLERTLWASHCYVFQARAVNISDIGVRTLALSHQIQDGLQQQVVQFLDGPSVNFERQGRVGLVRWANDSDDSVNASPTGLVHHINDHYRLSLMGEERIAGRQAVRLDITPQDDLRFAHRWWLDKKSGLVLKQVLVDRQNRLLETFQITQLQSPRLYEGKVKLDKPRTKSERSWRPQWLPPGFVAQPVNTHSDPDALLRHQVFSDGLAAISIFVEPLAEQSALAPGRHRLGVSIAIVHQREFQGDVWQLVVLGEVPAPVLERVAQSIELSESVTAPSTTRG</sequence>
<organism evidence="8 9">
    <name type="scientific">Vreelandella rituensis</name>
    <dbReference type="NCBI Taxonomy" id="2282306"/>
    <lineage>
        <taxon>Bacteria</taxon>
        <taxon>Pseudomonadati</taxon>
        <taxon>Pseudomonadota</taxon>
        <taxon>Gammaproteobacteria</taxon>
        <taxon>Oceanospirillales</taxon>
        <taxon>Halomonadaceae</taxon>
        <taxon>Vreelandella</taxon>
    </lineage>
</organism>
<dbReference type="GO" id="GO:0032885">
    <property type="term" value="P:regulation of polysaccharide biosynthetic process"/>
    <property type="evidence" value="ECO:0007669"/>
    <property type="project" value="TreeGrafter"/>
</dbReference>
<evidence type="ECO:0000259" key="7">
    <source>
        <dbReference type="Pfam" id="PF17188"/>
    </source>
</evidence>
<feature type="signal peptide" evidence="5">
    <location>
        <begin position="1"/>
        <end position="25"/>
    </location>
</feature>
<accession>A0A368TX18</accession>
<protein>
    <submittedName>
        <fullName evidence="8">Negative regulator for alginate biosynthesis MucB</fullName>
    </submittedName>
</protein>
<dbReference type="Proteomes" id="UP000253204">
    <property type="component" value="Unassembled WGS sequence"/>
</dbReference>
<dbReference type="Gene3D" id="2.50.20.10">
    <property type="entry name" value="Lipoprotein localisation LolA/LolB/LppX"/>
    <property type="match status" value="1"/>
</dbReference>
<name>A0A368TX18_9GAMM</name>
<dbReference type="EMBL" id="QPIJ01000032">
    <property type="protein sequence ID" value="RCV89315.1"/>
    <property type="molecule type" value="Genomic_DNA"/>
</dbReference>
<dbReference type="AlphaFoldDB" id="A0A368TX18"/>
<dbReference type="PANTHER" id="PTHR38782">
    <property type="match status" value="1"/>
</dbReference>
<keyword evidence="9" id="KW-1185">Reference proteome</keyword>
<dbReference type="Gene3D" id="3.30.200.100">
    <property type="entry name" value="MucB/RseB, C-terminal domain"/>
    <property type="match status" value="1"/>
</dbReference>
<dbReference type="GO" id="GO:0030288">
    <property type="term" value="C:outer membrane-bounded periplasmic space"/>
    <property type="evidence" value="ECO:0007669"/>
    <property type="project" value="TreeGrafter"/>
</dbReference>
<dbReference type="CDD" id="cd16327">
    <property type="entry name" value="RseB"/>
    <property type="match status" value="1"/>
</dbReference>
<comment type="subcellular location">
    <subcellularLocation>
        <location evidence="1">Periplasm</location>
    </subcellularLocation>
</comment>